<evidence type="ECO:0000313" key="2">
    <source>
        <dbReference type="Proteomes" id="UP000030889"/>
    </source>
</evidence>
<dbReference type="Proteomes" id="UP000030889">
    <property type="component" value="Unassembled WGS sequence"/>
</dbReference>
<sequence length="129" mass="14894">MSYDDWHAEVYTSLMFAVLPSMGAQLSLSGSSPTVGLESHSGDSYGLSGSIYKTFFDGRLYVSLGFGGLFYRKWQIQETVKTDGSYYAVIRRRNHNRQWISLSASFRFRHNVRKPFRTVEMLQEMQEEL</sequence>
<protein>
    <recommendedName>
        <fullName evidence="3">Outer membrane protein beta-barrel domain-containing protein</fullName>
    </recommendedName>
</protein>
<gene>
    <name evidence="1" type="ORF">LG35_04080</name>
</gene>
<name>A0ABR4YJJ1_9BACT</name>
<evidence type="ECO:0008006" key="3">
    <source>
        <dbReference type="Google" id="ProtNLM"/>
    </source>
</evidence>
<reference evidence="1 2" key="1">
    <citation type="submission" date="2014-09" db="EMBL/GenBank/DDBJ databases">
        <title>Alistipes sp. 627, sp. nov., a novel member of the family Rikenellaceae isolated from human faeces.</title>
        <authorList>
            <person name="Shkoporov A.N."/>
            <person name="Chaplin A.V."/>
            <person name="Motuzova O.V."/>
            <person name="Kafarskaia L.I."/>
            <person name="Khokhlova E.V."/>
            <person name="Efimov B.A."/>
        </authorList>
    </citation>
    <scope>NUCLEOTIDE SEQUENCE [LARGE SCALE GENOMIC DNA]</scope>
    <source>
        <strain evidence="1 2">627</strain>
    </source>
</reference>
<organism evidence="1 2">
    <name type="scientific">Alistipes inops</name>
    <dbReference type="NCBI Taxonomy" id="1501391"/>
    <lineage>
        <taxon>Bacteria</taxon>
        <taxon>Pseudomonadati</taxon>
        <taxon>Bacteroidota</taxon>
        <taxon>Bacteroidia</taxon>
        <taxon>Bacteroidales</taxon>
        <taxon>Rikenellaceae</taxon>
        <taxon>Alistipes</taxon>
    </lineage>
</organism>
<evidence type="ECO:0000313" key="1">
    <source>
        <dbReference type="EMBL" id="KHE42415.1"/>
    </source>
</evidence>
<proteinExistence type="predicted"/>
<accession>A0ABR4YJJ1</accession>
<comment type="caution">
    <text evidence="1">The sequence shown here is derived from an EMBL/GenBank/DDBJ whole genome shotgun (WGS) entry which is preliminary data.</text>
</comment>
<dbReference type="EMBL" id="JRGF01000004">
    <property type="protein sequence ID" value="KHE42415.1"/>
    <property type="molecule type" value="Genomic_DNA"/>
</dbReference>
<keyword evidence="2" id="KW-1185">Reference proteome</keyword>